<keyword evidence="9" id="KW-0812">Transmembrane</keyword>
<feature type="compositionally biased region" description="Polar residues" evidence="8">
    <location>
        <begin position="383"/>
        <end position="404"/>
    </location>
</feature>
<feature type="transmembrane region" description="Helical" evidence="9">
    <location>
        <begin position="556"/>
        <end position="574"/>
    </location>
</feature>
<keyword evidence="12" id="KW-1185">Reference proteome</keyword>
<dbReference type="SUPFAM" id="SSF56112">
    <property type="entry name" value="Protein kinase-like (PK-like)"/>
    <property type="match status" value="1"/>
</dbReference>
<sequence length="643" mass="70538">MTALYPEPESDDRPKAGPRFTYPSGSRPLDGYTIKRGVGRGGFGEVYYAVSDAGKEVALKLIRRNLDVELRGVTHCLNLKHANLVAVYDIRSDENDDRWVVMEYVSGESLENAIDRHPNGMPADLAIAWFSGIAAGVAYLHDHGIVHRDLKPANIFLDEDTVKIGDYGLSKFISCSRRSGQTESVGTVHYMAPEIANGRYGREIDTYALGIILYEMLTGHVPFEGESVGEVLMKHLTAEPDLGALAEPYRSVVQGAMNKDPESRLRSVAEMLHSMPNSSSSLGGTNGEPYIAPTAQVGQSEPDASPPHEEPVLAAITKEWQEARARFNRSPMHPLFKSAILVVLAIGLLATSTEWVPIGIFLGITYFVYRVIRTIVVQPNKATAGSLPNSLAPQRSPRYNSEVATPSKKVTPRQRRQSWQRQLRKHAAAKSLHDRLAELVGGMFFASIVSAVASLVVCLIMASPFSLGLFAWMTAVSSLGCWAIMVPTKISEGKLEDQAPHRFIQLLAGAAVGVMAWAIADWLMLSQGTWNSMGINAGDSLLSGTLGIKDGATGHLPLQIYAAYFAFLFVLVAWWEQAESTRSVRVSVWSIIWCGFLAWLLHFVWWFPQPLGMLVAAITSFTLQFASPWLSPSRRRAIAEQGA</sequence>
<dbReference type="InterPro" id="IPR008271">
    <property type="entry name" value="Ser/Thr_kinase_AS"/>
</dbReference>
<evidence type="ECO:0000259" key="10">
    <source>
        <dbReference type="PROSITE" id="PS50011"/>
    </source>
</evidence>
<dbReference type="PROSITE" id="PS00107">
    <property type="entry name" value="PROTEIN_KINASE_ATP"/>
    <property type="match status" value="1"/>
</dbReference>
<dbReference type="GO" id="GO:0005524">
    <property type="term" value="F:ATP binding"/>
    <property type="evidence" value="ECO:0007669"/>
    <property type="project" value="UniProtKB-UniRule"/>
</dbReference>
<dbReference type="SMART" id="SM00220">
    <property type="entry name" value="S_TKc"/>
    <property type="match status" value="1"/>
</dbReference>
<dbReference type="EMBL" id="SJPS01000002">
    <property type="protein sequence ID" value="TWU28082.1"/>
    <property type="molecule type" value="Genomic_DNA"/>
</dbReference>
<accession>A0A5C6CU81</accession>
<dbReference type="Pfam" id="PF00069">
    <property type="entry name" value="Pkinase"/>
    <property type="match status" value="1"/>
</dbReference>
<evidence type="ECO:0000256" key="7">
    <source>
        <dbReference type="PROSITE-ProRule" id="PRU10141"/>
    </source>
</evidence>
<evidence type="ECO:0000256" key="1">
    <source>
        <dbReference type="ARBA" id="ARBA00010886"/>
    </source>
</evidence>
<keyword evidence="4 7" id="KW-0547">Nucleotide-binding</keyword>
<feature type="region of interest" description="Disordered" evidence="8">
    <location>
        <begin position="383"/>
        <end position="416"/>
    </location>
</feature>
<feature type="binding site" evidence="7">
    <location>
        <position position="60"/>
    </location>
    <ligand>
        <name>ATP</name>
        <dbReference type="ChEBI" id="CHEBI:30616"/>
    </ligand>
</feature>
<dbReference type="InterPro" id="IPR011009">
    <property type="entry name" value="Kinase-like_dom_sf"/>
</dbReference>
<dbReference type="EC" id="2.7.11.1" evidence="2"/>
<protein>
    <recommendedName>
        <fullName evidence="2">non-specific serine/threonine protein kinase</fullName>
        <ecNumber evidence="2">2.7.11.1</ecNumber>
    </recommendedName>
</protein>
<dbReference type="AlphaFoldDB" id="A0A5C6CU81"/>
<dbReference type="GO" id="GO:0004674">
    <property type="term" value="F:protein serine/threonine kinase activity"/>
    <property type="evidence" value="ECO:0007669"/>
    <property type="project" value="UniProtKB-EC"/>
</dbReference>
<comment type="caution">
    <text evidence="11">The sequence shown here is derived from an EMBL/GenBank/DDBJ whole genome shotgun (WGS) entry which is preliminary data.</text>
</comment>
<feature type="transmembrane region" description="Helical" evidence="9">
    <location>
        <begin position="586"/>
        <end position="605"/>
    </location>
</feature>
<keyword evidence="5 11" id="KW-0418">Kinase</keyword>
<reference evidence="11 12" key="1">
    <citation type="submission" date="2019-02" db="EMBL/GenBank/DDBJ databases">
        <title>Deep-cultivation of Planctomycetes and their phenomic and genomic characterization uncovers novel biology.</title>
        <authorList>
            <person name="Wiegand S."/>
            <person name="Jogler M."/>
            <person name="Boedeker C."/>
            <person name="Pinto D."/>
            <person name="Vollmers J."/>
            <person name="Rivas-Marin E."/>
            <person name="Kohn T."/>
            <person name="Peeters S.H."/>
            <person name="Heuer A."/>
            <person name="Rast P."/>
            <person name="Oberbeckmann S."/>
            <person name="Bunk B."/>
            <person name="Jeske O."/>
            <person name="Meyerdierks A."/>
            <person name="Storesund J.E."/>
            <person name="Kallscheuer N."/>
            <person name="Luecker S."/>
            <person name="Lage O.M."/>
            <person name="Pohl T."/>
            <person name="Merkel B.J."/>
            <person name="Hornburger P."/>
            <person name="Mueller R.-W."/>
            <person name="Bruemmer F."/>
            <person name="Labrenz M."/>
            <person name="Spormann A.M."/>
            <person name="Op Den Camp H."/>
            <person name="Overmann J."/>
            <person name="Amann R."/>
            <person name="Jetten M.S.M."/>
            <person name="Mascher T."/>
            <person name="Medema M.H."/>
            <person name="Devos D.P."/>
            <person name="Kaster A.-K."/>
            <person name="Ovreas L."/>
            <person name="Rohde M."/>
            <person name="Galperin M.Y."/>
            <person name="Jogler C."/>
        </authorList>
    </citation>
    <scope>NUCLEOTIDE SEQUENCE [LARGE SCALE GENOMIC DNA]</scope>
    <source>
        <strain evidence="11 12">Pla144</strain>
    </source>
</reference>
<dbReference type="PROSITE" id="PS50011">
    <property type="entry name" value="PROTEIN_KINASE_DOM"/>
    <property type="match status" value="1"/>
</dbReference>
<comment type="similarity">
    <text evidence="1">Belongs to the protein kinase superfamily. NEK Ser/Thr protein kinase family. NIMA subfamily.</text>
</comment>
<name>A0A5C6CU81_9BACT</name>
<evidence type="ECO:0000256" key="9">
    <source>
        <dbReference type="SAM" id="Phobius"/>
    </source>
</evidence>
<dbReference type="InterPro" id="IPR017441">
    <property type="entry name" value="Protein_kinase_ATP_BS"/>
</dbReference>
<keyword evidence="3 11" id="KW-0808">Transferase</keyword>
<dbReference type="CDD" id="cd14014">
    <property type="entry name" value="STKc_PknB_like"/>
    <property type="match status" value="1"/>
</dbReference>
<gene>
    <name evidence="11" type="primary">prkC_5</name>
    <name evidence="11" type="ORF">Pla144_13690</name>
</gene>
<keyword evidence="9" id="KW-0472">Membrane</keyword>
<feature type="region of interest" description="Disordered" evidence="8">
    <location>
        <begin position="1"/>
        <end position="24"/>
    </location>
</feature>
<evidence type="ECO:0000256" key="3">
    <source>
        <dbReference type="ARBA" id="ARBA00022679"/>
    </source>
</evidence>
<feature type="transmembrane region" description="Helical" evidence="9">
    <location>
        <begin position="611"/>
        <end position="630"/>
    </location>
</feature>
<dbReference type="Gene3D" id="1.10.510.10">
    <property type="entry name" value="Transferase(Phosphotransferase) domain 1"/>
    <property type="match status" value="1"/>
</dbReference>
<evidence type="ECO:0000313" key="11">
    <source>
        <dbReference type="EMBL" id="TWU28082.1"/>
    </source>
</evidence>
<dbReference type="PANTHER" id="PTHR43671:SF13">
    <property type="entry name" value="SERINE_THREONINE-PROTEIN KINASE NEK2"/>
    <property type="match status" value="1"/>
</dbReference>
<feature type="domain" description="Protein kinase" evidence="10">
    <location>
        <begin position="32"/>
        <end position="276"/>
    </location>
</feature>
<evidence type="ECO:0000256" key="2">
    <source>
        <dbReference type="ARBA" id="ARBA00012513"/>
    </source>
</evidence>
<dbReference type="InterPro" id="IPR050660">
    <property type="entry name" value="NEK_Ser/Thr_kinase"/>
</dbReference>
<feature type="transmembrane region" description="Helical" evidence="9">
    <location>
        <begin position="469"/>
        <end position="486"/>
    </location>
</feature>
<dbReference type="PANTHER" id="PTHR43671">
    <property type="entry name" value="SERINE/THREONINE-PROTEIN KINASE NEK"/>
    <property type="match status" value="1"/>
</dbReference>
<dbReference type="InterPro" id="IPR000719">
    <property type="entry name" value="Prot_kinase_dom"/>
</dbReference>
<evidence type="ECO:0000256" key="4">
    <source>
        <dbReference type="ARBA" id="ARBA00022741"/>
    </source>
</evidence>
<keyword evidence="9" id="KW-1133">Transmembrane helix</keyword>
<evidence type="ECO:0000256" key="8">
    <source>
        <dbReference type="SAM" id="MobiDB-lite"/>
    </source>
</evidence>
<feature type="transmembrane region" description="Helical" evidence="9">
    <location>
        <begin position="506"/>
        <end position="525"/>
    </location>
</feature>
<evidence type="ECO:0000256" key="5">
    <source>
        <dbReference type="ARBA" id="ARBA00022777"/>
    </source>
</evidence>
<keyword evidence="6 7" id="KW-0067">ATP-binding</keyword>
<dbReference type="PROSITE" id="PS00108">
    <property type="entry name" value="PROTEIN_KINASE_ST"/>
    <property type="match status" value="1"/>
</dbReference>
<organism evidence="11 12">
    <name type="scientific">Bythopirellula polymerisocia</name>
    <dbReference type="NCBI Taxonomy" id="2528003"/>
    <lineage>
        <taxon>Bacteria</taxon>
        <taxon>Pseudomonadati</taxon>
        <taxon>Planctomycetota</taxon>
        <taxon>Planctomycetia</taxon>
        <taxon>Pirellulales</taxon>
        <taxon>Lacipirellulaceae</taxon>
        <taxon>Bythopirellula</taxon>
    </lineage>
</organism>
<evidence type="ECO:0000313" key="12">
    <source>
        <dbReference type="Proteomes" id="UP000318437"/>
    </source>
</evidence>
<evidence type="ECO:0000256" key="6">
    <source>
        <dbReference type="ARBA" id="ARBA00022840"/>
    </source>
</evidence>
<proteinExistence type="inferred from homology"/>
<dbReference type="Proteomes" id="UP000318437">
    <property type="component" value="Unassembled WGS sequence"/>
</dbReference>
<feature type="transmembrane region" description="Helical" evidence="9">
    <location>
        <begin position="439"/>
        <end position="463"/>
    </location>
</feature>